<organism evidence="1 2">
    <name type="scientific">Linum tenue</name>
    <dbReference type="NCBI Taxonomy" id="586396"/>
    <lineage>
        <taxon>Eukaryota</taxon>
        <taxon>Viridiplantae</taxon>
        <taxon>Streptophyta</taxon>
        <taxon>Embryophyta</taxon>
        <taxon>Tracheophyta</taxon>
        <taxon>Spermatophyta</taxon>
        <taxon>Magnoliopsida</taxon>
        <taxon>eudicotyledons</taxon>
        <taxon>Gunneridae</taxon>
        <taxon>Pentapetalae</taxon>
        <taxon>rosids</taxon>
        <taxon>fabids</taxon>
        <taxon>Malpighiales</taxon>
        <taxon>Linaceae</taxon>
        <taxon>Linum</taxon>
    </lineage>
</organism>
<evidence type="ECO:0000313" key="2">
    <source>
        <dbReference type="Proteomes" id="UP001154282"/>
    </source>
</evidence>
<keyword evidence="2" id="KW-1185">Reference proteome</keyword>
<dbReference type="EMBL" id="CAMGYJ010000005">
    <property type="protein sequence ID" value="CAI0423809.1"/>
    <property type="molecule type" value="Genomic_DNA"/>
</dbReference>
<proteinExistence type="predicted"/>
<sequence length="13" mass="1574">MYFITQVMLLLMA</sequence>
<protein>
    <submittedName>
        <fullName evidence="1">Uncharacterized protein</fullName>
    </submittedName>
</protein>
<comment type="caution">
    <text evidence="1">The sequence shown here is derived from an EMBL/GenBank/DDBJ whole genome shotgun (WGS) entry which is preliminary data.</text>
</comment>
<name>A0AAV0KS88_9ROSI</name>
<accession>A0AAV0KS88</accession>
<reference evidence="1" key="1">
    <citation type="submission" date="2022-08" db="EMBL/GenBank/DDBJ databases">
        <authorList>
            <person name="Gutierrez-Valencia J."/>
        </authorList>
    </citation>
    <scope>NUCLEOTIDE SEQUENCE</scope>
</reference>
<dbReference type="Proteomes" id="UP001154282">
    <property type="component" value="Unassembled WGS sequence"/>
</dbReference>
<evidence type="ECO:0000313" key="1">
    <source>
        <dbReference type="EMBL" id="CAI0423809.1"/>
    </source>
</evidence>
<gene>
    <name evidence="1" type="ORF">LITE_LOCUS19662</name>
</gene>